<evidence type="ECO:0000313" key="1">
    <source>
        <dbReference type="EMBL" id="BBX34527.1"/>
    </source>
</evidence>
<dbReference type="InterPro" id="IPR019639">
    <property type="entry name" value="DUF2505"/>
</dbReference>
<dbReference type="Gene3D" id="3.30.530.20">
    <property type="match status" value="1"/>
</dbReference>
<evidence type="ECO:0000313" key="3">
    <source>
        <dbReference type="Proteomes" id="UP000465622"/>
    </source>
</evidence>
<dbReference type="Proteomes" id="UP001241092">
    <property type="component" value="Chromosome"/>
</dbReference>
<dbReference type="EMBL" id="AP022567">
    <property type="protein sequence ID" value="BBX34527.1"/>
    <property type="molecule type" value="Genomic_DNA"/>
</dbReference>
<proteinExistence type="predicted"/>
<name>A0AAI8XP25_MYCME</name>
<reference evidence="1" key="2">
    <citation type="submission" date="2020-02" db="EMBL/GenBank/DDBJ databases">
        <authorList>
            <person name="Matsumoto Y."/>
            <person name="Motooka D."/>
            <person name="Nakamura S."/>
        </authorList>
    </citation>
    <scope>NUCLEOTIDE SEQUENCE</scope>
    <source>
        <strain evidence="1">JCM 12375</strain>
    </source>
</reference>
<keyword evidence="3" id="KW-1185">Reference proteome</keyword>
<evidence type="ECO:0000313" key="4">
    <source>
        <dbReference type="Proteomes" id="UP001241092"/>
    </source>
</evidence>
<dbReference type="EMBL" id="AP027452">
    <property type="protein sequence ID" value="BDY29502.1"/>
    <property type="molecule type" value="Genomic_DNA"/>
</dbReference>
<dbReference type="Proteomes" id="UP000465622">
    <property type="component" value="Chromosome"/>
</dbReference>
<protein>
    <recommendedName>
        <fullName evidence="5">DUF2505 domain-containing protein</fullName>
    </recommendedName>
</protein>
<accession>A0AAI8XP25</accession>
<evidence type="ECO:0008006" key="5">
    <source>
        <dbReference type="Google" id="ProtNLM"/>
    </source>
</evidence>
<evidence type="ECO:0000313" key="2">
    <source>
        <dbReference type="EMBL" id="BDY29502.1"/>
    </source>
</evidence>
<dbReference type="InterPro" id="IPR023393">
    <property type="entry name" value="START-like_dom_sf"/>
</dbReference>
<reference evidence="2" key="3">
    <citation type="submission" date="2023-03" db="EMBL/GenBank/DDBJ databases">
        <title>Draft genome sequence of a Mycolicibacterium mageritense strain H4_3_1 isolated from a hybrid biological-inorganic system reactor.</title>
        <authorList>
            <person name="Feng X."/>
            <person name="Kazama D."/>
            <person name="Sato K."/>
            <person name="Kobayashi H."/>
        </authorList>
    </citation>
    <scope>NUCLEOTIDE SEQUENCE</scope>
    <source>
        <strain evidence="2">H4_3_1</strain>
    </source>
</reference>
<dbReference type="Pfam" id="PF10698">
    <property type="entry name" value="DUF2505"/>
    <property type="match status" value="1"/>
</dbReference>
<sequence>MDHTIAFDAPADTLYAVFGDRDYWESMLEHYRQVAPQSELVEFRCGADGIDVTFRQVLSRADLPGIVRTVVPLDMAITREQHFEPYDPAENRTSGNYTASVAHAPGRLDGRYDLTATPTGSRLRFASSCKVPVPLVGGKLEGMALQFMKDILVAEEAFTADWIAQHH</sequence>
<organism evidence="2 4">
    <name type="scientific">Mycolicibacterium mageritense</name>
    <name type="common">Mycobacterium mageritense</name>
    <dbReference type="NCBI Taxonomy" id="53462"/>
    <lineage>
        <taxon>Bacteria</taxon>
        <taxon>Bacillati</taxon>
        <taxon>Actinomycetota</taxon>
        <taxon>Actinomycetes</taxon>
        <taxon>Mycobacteriales</taxon>
        <taxon>Mycobacteriaceae</taxon>
        <taxon>Mycolicibacterium</taxon>
    </lineage>
</organism>
<dbReference type="SUPFAM" id="SSF55961">
    <property type="entry name" value="Bet v1-like"/>
    <property type="match status" value="1"/>
</dbReference>
<gene>
    <name evidence="2" type="ORF">hbim_03440</name>
    <name evidence="1" type="ORF">MMAGJ_38090</name>
</gene>
<reference evidence="1 3" key="1">
    <citation type="journal article" date="2019" name="Emerg. Microbes Infect.">
        <title>Comprehensive subspecies identification of 175 nontuberculous mycobacteria species based on 7547 genomic profiles.</title>
        <authorList>
            <person name="Matsumoto Y."/>
            <person name="Kinjo T."/>
            <person name="Motooka D."/>
            <person name="Nabeya D."/>
            <person name="Jung N."/>
            <person name="Uechi K."/>
            <person name="Horii T."/>
            <person name="Iida T."/>
            <person name="Fujita J."/>
            <person name="Nakamura S."/>
        </authorList>
    </citation>
    <scope>NUCLEOTIDE SEQUENCE [LARGE SCALE GENOMIC DNA]</scope>
    <source>
        <strain evidence="1 3">JCM 12375</strain>
    </source>
</reference>
<dbReference type="AlphaFoldDB" id="A0AAI8XP25"/>